<feature type="compositionally biased region" description="Polar residues" evidence="1">
    <location>
        <begin position="105"/>
        <end position="117"/>
    </location>
</feature>
<protein>
    <submittedName>
        <fullName evidence="2">Uncharacterized protein</fullName>
    </submittedName>
</protein>
<sequence>MAASYSSLFASGLFAPLPQDNASPIDPTVPRQLLTSLHSSSSSSLTTIGANSISVPANVTADLPLHHASNASVRPSMRRRRSSVATSITAFSSMNIKNSRGGPSMGNQLGRTRSGSISGHVARLRRVPRRAAPPLLAPPPNAPLPELPIPSPIKPSGSDTPSASSASAPEQTHSTTPLPLLGITTTNYTNVEVPAMPKRPSPRRTYTLDTLPPLPSPSLLDPSSSFLSISPAQSPTSAAFASGVGYAFPSMLDPAAFEPARVDMESGMDVDCPKPSDGERMD</sequence>
<dbReference type="Proteomes" id="UP000076871">
    <property type="component" value="Unassembled WGS sequence"/>
</dbReference>
<feature type="compositionally biased region" description="Pro residues" evidence="1">
    <location>
        <begin position="135"/>
        <end position="153"/>
    </location>
</feature>
<feature type="compositionally biased region" description="Low complexity" evidence="1">
    <location>
        <begin position="155"/>
        <end position="182"/>
    </location>
</feature>
<evidence type="ECO:0000256" key="1">
    <source>
        <dbReference type="SAM" id="MobiDB-lite"/>
    </source>
</evidence>
<keyword evidence="3" id="KW-1185">Reference proteome</keyword>
<feature type="region of interest" description="Disordered" evidence="1">
    <location>
        <begin position="94"/>
        <end position="182"/>
    </location>
</feature>
<feature type="compositionally biased region" description="Basic and acidic residues" evidence="1">
    <location>
        <begin position="271"/>
        <end position="282"/>
    </location>
</feature>
<evidence type="ECO:0000313" key="3">
    <source>
        <dbReference type="Proteomes" id="UP000076871"/>
    </source>
</evidence>
<gene>
    <name evidence="2" type="ORF">LAESUDRAFT_816165</name>
</gene>
<dbReference type="InParanoid" id="A0A165BG18"/>
<dbReference type="EMBL" id="KV427672">
    <property type="protein sequence ID" value="KZT00981.1"/>
    <property type="molecule type" value="Genomic_DNA"/>
</dbReference>
<evidence type="ECO:0000313" key="2">
    <source>
        <dbReference type="EMBL" id="KZT00981.1"/>
    </source>
</evidence>
<feature type="region of interest" description="Disordered" evidence="1">
    <location>
        <begin position="263"/>
        <end position="282"/>
    </location>
</feature>
<organism evidence="2 3">
    <name type="scientific">Laetiporus sulphureus 93-53</name>
    <dbReference type="NCBI Taxonomy" id="1314785"/>
    <lineage>
        <taxon>Eukaryota</taxon>
        <taxon>Fungi</taxon>
        <taxon>Dikarya</taxon>
        <taxon>Basidiomycota</taxon>
        <taxon>Agaricomycotina</taxon>
        <taxon>Agaricomycetes</taxon>
        <taxon>Polyporales</taxon>
        <taxon>Laetiporus</taxon>
    </lineage>
</organism>
<reference evidence="2 3" key="1">
    <citation type="journal article" date="2016" name="Mol. Biol. Evol.">
        <title>Comparative Genomics of Early-Diverging Mushroom-Forming Fungi Provides Insights into the Origins of Lignocellulose Decay Capabilities.</title>
        <authorList>
            <person name="Nagy L.G."/>
            <person name="Riley R."/>
            <person name="Tritt A."/>
            <person name="Adam C."/>
            <person name="Daum C."/>
            <person name="Floudas D."/>
            <person name="Sun H."/>
            <person name="Yadav J.S."/>
            <person name="Pangilinan J."/>
            <person name="Larsson K.H."/>
            <person name="Matsuura K."/>
            <person name="Barry K."/>
            <person name="Labutti K."/>
            <person name="Kuo R."/>
            <person name="Ohm R.A."/>
            <person name="Bhattacharya S.S."/>
            <person name="Shirouzu T."/>
            <person name="Yoshinaga Y."/>
            <person name="Martin F.M."/>
            <person name="Grigoriev I.V."/>
            <person name="Hibbett D.S."/>
        </authorList>
    </citation>
    <scope>NUCLEOTIDE SEQUENCE [LARGE SCALE GENOMIC DNA]</scope>
    <source>
        <strain evidence="2 3">93-53</strain>
    </source>
</reference>
<accession>A0A165BG18</accession>
<name>A0A165BG18_9APHY</name>
<proteinExistence type="predicted"/>
<dbReference type="RefSeq" id="XP_040758721.1">
    <property type="nucleotide sequence ID" value="XM_040914751.1"/>
</dbReference>
<dbReference type="AlphaFoldDB" id="A0A165BG18"/>
<dbReference type="GeneID" id="63831778"/>